<evidence type="ECO:0000313" key="10">
    <source>
        <dbReference type="EMBL" id="OMO66968.1"/>
    </source>
</evidence>
<dbReference type="OrthoDB" id="1585477at2759"/>
<evidence type="ECO:0000313" key="11">
    <source>
        <dbReference type="Proteomes" id="UP000188268"/>
    </source>
</evidence>
<dbReference type="InterPro" id="IPR036259">
    <property type="entry name" value="MFS_trans_sf"/>
</dbReference>
<feature type="transmembrane region" description="Helical" evidence="8">
    <location>
        <begin position="341"/>
        <end position="363"/>
    </location>
</feature>
<protein>
    <recommendedName>
        <fullName evidence="9">PGG domain-containing protein</fullName>
    </recommendedName>
</protein>
<reference evidence="10 11" key="1">
    <citation type="submission" date="2013-09" db="EMBL/GenBank/DDBJ databases">
        <title>Corchorus capsularis genome sequencing.</title>
        <authorList>
            <person name="Alam M."/>
            <person name="Haque M.S."/>
            <person name="Islam M.S."/>
            <person name="Emdad E.M."/>
            <person name="Islam M.M."/>
            <person name="Ahmed B."/>
            <person name="Halim A."/>
            <person name="Hossen Q.M.M."/>
            <person name="Hossain M.Z."/>
            <person name="Ahmed R."/>
            <person name="Khan M.M."/>
            <person name="Islam R."/>
            <person name="Rashid M.M."/>
            <person name="Khan S.A."/>
            <person name="Rahman M.S."/>
            <person name="Alam M."/>
        </authorList>
    </citation>
    <scope>NUCLEOTIDE SEQUENCE [LARGE SCALE GENOMIC DNA]</scope>
    <source>
        <strain evidence="11">cv. CVL-1</strain>
        <tissue evidence="10">Whole seedling</tissue>
    </source>
</reference>
<dbReference type="Gramene" id="OMO66968">
    <property type="protein sequence ID" value="OMO66968"/>
    <property type="gene ID" value="CCACVL1_20867"/>
</dbReference>
<gene>
    <name evidence="10" type="ORF">CCACVL1_20867</name>
</gene>
<evidence type="ECO:0000256" key="7">
    <source>
        <dbReference type="PROSITE-ProRule" id="PRU00023"/>
    </source>
</evidence>
<dbReference type="SMART" id="SM00248">
    <property type="entry name" value="ANK"/>
    <property type="match status" value="5"/>
</dbReference>
<dbReference type="OMA" id="HSAFAKE"/>
<keyword evidence="5 7" id="KW-0040">ANK repeat</keyword>
<feature type="transmembrane region" description="Helical" evidence="8">
    <location>
        <begin position="407"/>
        <end position="432"/>
    </location>
</feature>
<dbReference type="PROSITE" id="PS50088">
    <property type="entry name" value="ANK_REPEAT"/>
    <property type="match status" value="3"/>
</dbReference>
<organism evidence="10 11">
    <name type="scientific">Corchorus capsularis</name>
    <name type="common">Jute</name>
    <dbReference type="NCBI Taxonomy" id="210143"/>
    <lineage>
        <taxon>Eukaryota</taxon>
        <taxon>Viridiplantae</taxon>
        <taxon>Streptophyta</taxon>
        <taxon>Embryophyta</taxon>
        <taxon>Tracheophyta</taxon>
        <taxon>Spermatophyta</taxon>
        <taxon>Magnoliopsida</taxon>
        <taxon>eudicotyledons</taxon>
        <taxon>Gunneridae</taxon>
        <taxon>Pentapetalae</taxon>
        <taxon>rosids</taxon>
        <taxon>malvids</taxon>
        <taxon>Malvales</taxon>
        <taxon>Malvaceae</taxon>
        <taxon>Grewioideae</taxon>
        <taxon>Apeibeae</taxon>
        <taxon>Corchorus</taxon>
    </lineage>
</organism>
<feature type="repeat" description="ANK" evidence="7">
    <location>
        <begin position="94"/>
        <end position="116"/>
    </location>
</feature>
<evidence type="ECO:0000256" key="8">
    <source>
        <dbReference type="SAM" id="Phobius"/>
    </source>
</evidence>
<feature type="repeat" description="ANK" evidence="7">
    <location>
        <begin position="60"/>
        <end position="81"/>
    </location>
</feature>
<feature type="repeat" description="ANK" evidence="7">
    <location>
        <begin position="165"/>
        <end position="188"/>
    </location>
</feature>
<dbReference type="InterPro" id="IPR026961">
    <property type="entry name" value="PGG_dom"/>
</dbReference>
<evidence type="ECO:0000256" key="1">
    <source>
        <dbReference type="ARBA" id="ARBA00004141"/>
    </source>
</evidence>
<keyword evidence="2 8" id="KW-0812">Transmembrane</keyword>
<sequence>MEGSVTLLLELLRENPNILDKAHSFLSDTPLHVAALLGHSAFAKHLLNKKPELATELNTHGSSALHMAAAKGYVEIVKELLLVNPDMCLVLDSNGRTPLHLAAIKGKVEALTELVRFKPEATRVLTAGGESGLHLSVKNNRLGALKALVESVAEDDQFVNWRDSDGNSVLHIAVAKKQLEMIRYLINNTKIEVNARNANGFTAMELLLNGPRDLRDMEIKECLEKAGASRMSKVQSIANSRDIVEVEEDMPQRQEESAILKKTDSKPIVKKHKQHTDWLGRKRSALMVVASLLATVAFSASLSPPGGVWQEDYTVDSDGNPVEHPHKAGLSVMADTDPQKYQAFMILNTLAFIASLSIILLLISGLPMRKRRFMWIQMVIMWVAISAFTATYYVALIEITPRHVKATLFSVTVASLMIGLGMIGVVFLGNVIRMCLWFLREYGYIKPKEKQDSLYVEEEENDE</sequence>
<proteinExistence type="predicted"/>
<evidence type="ECO:0000256" key="3">
    <source>
        <dbReference type="ARBA" id="ARBA00022737"/>
    </source>
</evidence>
<name>A0A1R3H9E0_COCAP</name>
<evidence type="ECO:0000259" key="9">
    <source>
        <dbReference type="Pfam" id="PF13962"/>
    </source>
</evidence>
<keyword evidence="11" id="KW-1185">Reference proteome</keyword>
<keyword evidence="4 8" id="KW-1133">Transmembrane helix</keyword>
<dbReference type="PANTHER" id="PTHR24186">
    <property type="entry name" value="PROTEIN PHOSPHATASE 1 REGULATORY SUBUNIT"/>
    <property type="match status" value="1"/>
</dbReference>
<feature type="domain" description="PGG" evidence="9">
    <location>
        <begin position="277"/>
        <end position="396"/>
    </location>
</feature>
<keyword evidence="6 8" id="KW-0472">Membrane</keyword>
<dbReference type="STRING" id="210143.A0A1R3H9E0"/>
<dbReference type="EMBL" id="AWWV01012464">
    <property type="protein sequence ID" value="OMO66968.1"/>
    <property type="molecule type" value="Genomic_DNA"/>
</dbReference>
<evidence type="ECO:0000256" key="2">
    <source>
        <dbReference type="ARBA" id="ARBA00022692"/>
    </source>
</evidence>
<dbReference type="PANTHER" id="PTHR24186:SF37">
    <property type="entry name" value="PGG DOMAIN-CONTAINING PROTEIN"/>
    <property type="match status" value="1"/>
</dbReference>
<dbReference type="PROSITE" id="PS50297">
    <property type="entry name" value="ANK_REP_REGION"/>
    <property type="match status" value="3"/>
</dbReference>
<comment type="caution">
    <text evidence="10">The sequence shown here is derived from an EMBL/GenBank/DDBJ whole genome shotgun (WGS) entry which is preliminary data.</text>
</comment>
<dbReference type="AlphaFoldDB" id="A0A1R3H9E0"/>
<dbReference type="SUPFAM" id="SSF103473">
    <property type="entry name" value="MFS general substrate transporter"/>
    <property type="match status" value="1"/>
</dbReference>
<dbReference type="Gene3D" id="1.25.40.20">
    <property type="entry name" value="Ankyrin repeat-containing domain"/>
    <property type="match status" value="1"/>
</dbReference>
<dbReference type="GO" id="GO:0005886">
    <property type="term" value="C:plasma membrane"/>
    <property type="evidence" value="ECO:0007669"/>
    <property type="project" value="TreeGrafter"/>
</dbReference>
<evidence type="ECO:0000256" key="4">
    <source>
        <dbReference type="ARBA" id="ARBA00022989"/>
    </source>
</evidence>
<evidence type="ECO:0000256" key="5">
    <source>
        <dbReference type="ARBA" id="ARBA00023043"/>
    </source>
</evidence>
<comment type="subcellular location">
    <subcellularLocation>
        <location evidence="1">Membrane</location>
        <topology evidence="1">Multi-pass membrane protein</topology>
    </subcellularLocation>
</comment>
<dbReference type="Pfam" id="PF12796">
    <property type="entry name" value="Ank_2"/>
    <property type="match status" value="2"/>
</dbReference>
<dbReference type="InterPro" id="IPR002110">
    <property type="entry name" value="Ankyrin_rpt"/>
</dbReference>
<keyword evidence="3" id="KW-0677">Repeat</keyword>
<dbReference type="InterPro" id="IPR036770">
    <property type="entry name" value="Ankyrin_rpt-contain_sf"/>
</dbReference>
<evidence type="ECO:0000256" key="6">
    <source>
        <dbReference type="ARBA" id="ARBA00023136"/>
    </source>
</evidence>
<dbReference type="SUPFAM" id="SSF48403">
    <property type="entry name" value="Ankyrin repeat"/>
    <property type="match status" value="1"/>
</dbReference>
<dbReference type="Pfam" id="PF13962">
    <property type="entry name" value="PGG"/>
    <property type="match status" value="1"/>
</dbReference>
<feature type="transmembrane region" description="Helical" evidence="8">
    <location>
        <begin position="375"/>
        <end position="395"/>
    </location>
</feature>
<accession>A0A1R3H9E0</accession>
<dbReference type="Proteomes" id="UP000188268">
    <property type="component" value="Unassembled WGS sequence"/>
</dbReference>